<dbReference type="SUPFAM" id="SSF140990">
    <property type="entry name" value="FtsH protease domain-like"/>
    <property type="match status" value="1"/>
</dbReference>
<dbReference type="Proteomes" id="UP000290637">
    <property type="component" value="Chromosome"/>
</dbReference>
<keyword evidence="2" id="KW-1185">Reference proteome</keyword>
<dbReference type="InterPro" id="IPR037219">
    <property type="entry name" value="Peptidase_M41-like"/>
</dbReference>
<dbReference type="EMBL" id="CP035913">
    <property type="protein sequence ID" value="QBE66351.1"/>
    <property type="molecule type" value="Genomic_DNA"/>
</dbReference>
<dbReference type="GO" id="GO:0005524">
    <property type="term" value="F:ATP binding"/>
    <property type="evidence" value="ECO:0007669"/>
    <property type="project" value="InterPro"/>
</dbReference>
<accession>A0A4P6L450</accession>
<dbReference type="GO" id="GO:0004222">
    <property type="term" value="F:metalloendopeptidase activity"/>
    <property type="evidence" value="ECO:0007669"/>
    <property type="project" value="InterPro"/>
</dbReference>
<dbReference type="RefSeq" id="WP_130189459.1">
    <property type="nucleotide sequence ID" value="NZ_CP035913.1"/>
</dbReference>
<name>A0A4P6L450_9BURK</name>
<dbReference type="Gene3D" id="1.20.58.760">
    <property type="entry name" value="Peptidase M41"/>
    <property type="match status" value="1"/>
</dbReference>
<dbReference type="AlphaFoldDB" id="A0A4P6L450"/>
<protein>
    <recommendedName>
        <fullName evidence="3">Peptidase M41 domain-containing protein</fullName>
    </recommendedName>
</protein>
<dbReference type="GO" id="GO:0004176">
    <property type="term" value="F:ATP-dependent peptidase activity"/>
    <property type="evidence" value="ECO:0007669"/>
    <property type="project" value="InterPro"/>
</dbReference>
<dbReference type="KEGG" id="plue:EWM63_28040"/>
<proteinExistence type="predicted"/>
<evidence type="ECO:0000313" key="2">
    <source>
        <dbReference type="Proteomes" id="UP000290637"/>
    </source>
</evidence>
<evidence type="ECO:0008006" key="3">
    <source>
        <dbReference type="Google" id="ProtNLM"/>
    </source>
</evidence>
<evidence type="ECO:0000313" key="1">
    <source>
        <dbReference type="EMBL" id="QBE66351.1"/>
    </source>
</evidence>
<gene>
    <name evidence="1" type="ORF">EWM63_28040</name>
</gene>
<organism evidence="1 2">
    <name type="scientific">Pseudoduganella lutea</name>
    <dbReference type="NCBI Taxonomy" id="321985"/>
    <lineage>
        <taxon>Bacteria</taxon>
        <taxon>Pseudomonadati</taxon>
        <taxon>Pseudomonadota</taxon>
        <taxon>Betaproteobacteria</taxon>
        <taxon>Burkholderiales</taxon>
        <taxon>Oxalobacteraceae</taxon>
        <taxon>Telluria group</taxon>
        <taxon>Pseudoduganella</taxon>
    </lineage>
</organism>
<dbReference type="GO" id="GO:0006508">
    <property type="term" value="P:proteolysis"/>
    <property type="evidence" value="ECO:0007669"/>
    <property type="project" value="InterPro"/>
</dbReference>
<sequence>MELEPLEAIRWYVDQIARHELGHAVAARLLGFHSGKMVLAVSAANGDHEASTSVGLDMALSDVSQIRSYVEKRVIVLMAGTMAEPDTSQDLMAEFHAAFEAGPANSDRQKCEEFLQLLQNVEVGNLDAQPNHTDYYRKLVFATHRLITANHAAIDRIAIKMSHQVQTFGQIVKWPPVT</sequence>
<reference evidence="1 2" key="1">
    <citation type="submission" date="2019-02" db="EMBL/GenBank/DDBJ databases">
        <title>Draft Genome Sequences of Six Type Strains of the Genus Massilia.</title>
        <authorList>
            <person name="Miess H."/>
            <person name="Frediansyhah A."/>
            <person name="Gross H."/>
        </authorList>
    </citation>
    <scope>NUCLEOTIDE SEQUENCE [LARGE SCALE GENOMIC DNA]</scope>
    <source>
        <strain evidence="1 2">DSM 17473</strain>
    </source>
</reference>
<dbReference type="OrthoDB" id="8481087at2"/>